<feature type="active site" description="Proton acceptor" evidence="4">
    <location>
        <position position="353"/>
    </location>
</feature>
<dbReference type="AlphaFoldDB" id="A0A0C6PCJ8"/>
<organism evidence="8 9">
    <name type="scientific">Bordetella bronchiseptica 253</name>
    <dbReference type="NCBI Taxonomy" id="568707"/>
    <lineage>
        <taxon>Bacteria</taxon>
        <taxon>Pseudomonadati</taxon>
        <taxon>Pseudomonadota</taxon>
        <taxon>Betaproteobacteria</taxon>
        <taxon>Burkholderiales</taxon>
        <taxon>Alcaligenaceae</taxon>
        <taxon>Bordetella</taxon>
    </lineage>
</organism>
<dbReference type="SUPFAM" id="SSF53901">
    <property type="entry name" value="Thiolase-like"/>
    <property type="match status" value="2"/>
</dbReference>
<sequence>MSVHPDPVVIVAARRTPIGAFQGALAHYSAPQLGAHALAAAVRQAGLQPDAAQEALMGCCLFAGLGQAPARQAVLGAGLPTDVQATTLSKMCGSGMKAAMLAHDMLRAGSADVVLAGGMESMSNAPHLIPKARQGYRLGDGQLLDHMYRDGLQDAYEGRLMGHYADLAAREYGFSREQQDAYAHESVLRAQRSVAEGEFAEEIAPIAGLARRGAPAAMVAVDETPGLCDVSRLASLKPVFNADGTVTAGNASSISDGAAALVLTRQAHAERLGLAPQARIVGHATAALPPGQFPAAPVRAIARLFERVGWDRDSVDLFEINEAFAVVTMIALRELGLPAERVNVNGGACALGHPVGATGARLIVTLMHALRRRGLRRGVACLCLGGGEATAIAVERA</sequence>
<evidence type="ECO:0000256" key="2">
    <source>
        <dbReference type="ARBA" id="ARBA00022679"/>
    </source>
</evidence>
<evidence type="ECO:0000256" key="3">
    <source>
        <dbReference type="ARBA" id="ARBA00023315"/>
    </source>
</evidence>
<dbReference type="EMBL" id="HE965806">
    <property type="protein sequence ID" value="CCJ56079.1"/>
    <property type="molecule type" value="Genomic_DNA"/>
</dbReference>
<reference evidence="8 9" key="1">
    <citation type="journal article" date="2012" name="BMC Genomics">
        <title>Comparative genomics of the classical Bordetella subspecies: the evolution and exchange of virulence-associated diversity amongst closely related pathogens.</title>
        <authorList>
            <person name="Park J."/>
            <person name="Zhang Y."/>
            <person name="Buboltz A.M."/>
            <person name="Zhang X."/>
            <person name="Schuster S.C."/>
            <person name="Ahuja U."/>
            <person name="Liu M."/>
            <person name="Miller J.F."/>
            <person name="Sebaihia M."/>
            <person name="Bentley S.D."/>
            <person name="Parkhill J."/>
            <person name="Harvill E.T."/>
        </authorList>
    </citation>
    <scope>NUCLEOTIDE SEQUENCE [LARGE SCALE GENOMIC DNA]</scope>
    <source>
        <strain evidence="8 9">253</strain>
    </source>
</reference>
<feature type="domain" description="Thiolase N-terminal" evidence="6">
    <location>
        <begin position="8"/>
        <end position="266"/>
    </location>
</feature>
<dbReference type="Pfam" id="PF00108">
    <property type="entry name" value="Thiolase_N"/>
    <property type="match status" value="1"/>
</dbReference>
<evidence type="ECO:0000313" key="9">
    <source>
        <dbReference type="Proteomes" id="UP000007564"/>
    </source>
</evidence>
<dbReference type="Gene3D" id="3.40.47.10">
    <property type="match status" value="1"/>
</dbReference>
<evidence type="ECO:0000256" key="5">
    <source>
        <dbReference type="RuleBase" id="RU003557"/>
    </source>
</evidence>
<evidence type="ECO:0000259" key="7">
    <source>
        <dbReference type="Pfam" id="PF02803"/>
    </source>
</evidence>
<feature type="domain" description="Thiolase C-terminal" evidence="7">
    <location>
        <begin position="275"/>
        <end position="396"/>
    </location>
</feature>
<dbReference type="Proteomes" id="UP000007564">
    <property type="component" value="Chromosome"/>
</dbReference>
<feature type="active site" description="Proton acceptor" evidence="4">
    <location>
        <position position="383"/>
    </location>
</feature>
<proteinExistence type="inferred from homology"/>
<dbReference type="NCBIfam" id="TIGR01930">
    <property type="entry name" value="AcCoA-C-Actrans"/>
    <property type="match status" value="1"/>
</dbReference>
<dbReference type="InterPro" id="IPR016039">
    <property type="entry name" value="Thiolase-like"/>
</dbReference>
<keyword evidence="2 5" id="KW-0808">Transferase</keyword>
<feature type="active site" description="Acyl-thioester intermediate" evidence="4">
    <location>
        <position position="92"/>
    </location>
</feature>
<dbReference type="GO" id="GO:0003988">
    <property type="term" value="F:acetyl-CoA C-acyltransferase activity"/>
    <property type="evidence" value="ECO:0007669"/>
    <property type="project" value="UniProtKB-ARBA"/>
</dbReference>
<accession>A0A0C6PCJ8</accession>
<dbReference type="PANTHER" id="PTHR18919:SF138">
    <property type="entry name" value="ACETYL-COA C-ACETYLTRANSFERASE"/>
    <property type="match status" value="1"/>
</dbReference>
<evidence type="ECO:0000313" key="8">
    <source>
        <dbReference type="EMBL" id="CCJ56079.1"/>
    </source>
</evidence>
<dbReference type="InterPro" id="IPR020617">
    <property type="entry name" value="Thiolase_C"/>
</dbReference>
<evidence type="ECO:0000256" key="1">
    <source>
        <dbReference type="ARBA" id="ARBA00010982"/>
    </source>
</evidence>
<dbReference type="InterPro" id="IPR002155">
    <property type="entry name" value="Thiolase"/>
</dbReference>
<dbReference type="CDD" id="cd00751">
    <property type="entry name" value="thiolase"/>
    <property type="match status" value="1"/>
</dbReference>
<comment type="similarity">
    <text evidence="1 5">Belongs to the thiolase-like superfamily. Thiolase family.</text>
</comment>
<dbReference type="InterPro" id="IPR020616">
    <property type="entry name" value="Thiolase_N"/>
</dbReference>
<evidence type="ECO:0000256" key="4">
    <source>
        <dbReference type="PIRSR" id="PIRSR000429-1"/>
    </source>
</evidence>
<dbReference type="KEGG" id="bbh:BN112_4165"/>
<gene>
    <name evidence="8" type="ORF">BN112_4165</name>
</gene>
<protein>
    <submittedName>
        <fullName evidence="8">Probable thiolase</fullName>
    </submittedName>
</protein>
<evidence type="ECO:0000259" key="6">
    <source>
        <dbReference type="Pfam" id="PF00108"/>
    </source>
</evidence>
<dbReference type="GeneID" id="69600384"/>
<dbReference type="Pfam" id="PF02803">
    <property type="entry name" value="Thiolase_C"/>
    <property type="match status" value="1"/>
</dbReference>
<dbReference type="RefSeq" id="WP_003814674.1">
    <property type="nucleotide sequence ID" value="NC_019382.1"/>
</dbReference>
<dbReference type="HOGENOM" id="CLU_031026_0_1_4"/>
<name>A0A0C6PCJ8_BORBO</name>
<keyword evidence="3 5" id="KW-0012">Acyltransferase</keyword>
<dbReference type="OrthoDB" id="9764638at2"/>
<dbReference type="PANTHER" id="PTHR18919">
    <property type="entry name" value="ACETYL-COA C-ACYLTRANSFERASE"/>
    <property type="match status" value="1"/>
</dbReference>
<dbReference type="PIRSF" id="PIRSF000429">
    <property type="entry name" value="Ac-CoA_Ac_transf"/>
    <property type="match status" value="1"/>
</dbReference>